<evidence type="ECO:0000313" key="2">
    <source>
        <dbReference type="EMBL" id="TYH24079.1"/>
    </source>
</evidence>
<feature type="signal peptide" evidence="1">
    <location>
        <begin position="1"/>
        <end position="18"/>
    </location>
</feature>
<dbReference type="Proteomes" id="UP000323506">
    <property type="component" value="Chromosome A03"/>
</dbReference>
<evidence type="ECO:0000313" key="3">
    <source>
        <dbReference type="Proteomes" id="UP000323506"/>
    </source>
</evidence>
<dbReference type="AlphaFoldDB" id="A0A5D2H3Q7"/>
<accession>A0A5D2H3Q7</accession>
<proteinExistence type="predicted"/>
<evidence type="ECO:0000256" key="1">
    <source>
        <dbReference type="SAM" id="SignalP"/>
    </source>
</evidence>
<evidence type="ECO:0008006" key="4">
    <source>
        <dbReference type="Google" id="ProtNLM"/>
    </source>
</evidence>
<sequence>MLGYLFLWLLLLCSSCKLFGMARLWNVVYDKVIRFLHMDGEIRAGYPFSCYFRYWPYLEHSLSAWLFFRVIQLMSK</sequence>
<keyword evidence="1" id="KW-0732">Signal</keyword>
<gene>
    <name evidence="2" type="ORF">ES288_A03G063200v1</name>
</gene>
<protein>
    <recommendedName>
        <fullName evidence="4">Secreted protein</fullName>
    </recommendedName>
</protein>
<reference evidence="2 3" key="1">
    <citation type="submission" date="2019-06" db="EMBL/GenBank/DDBJ databases">
        <title>WGS assembly of Gossypium darwinii.</title>
        <authorList>
            <person name="Chen Z.J."/>
            <person name="Sreedasyam A."/>
            <person name="Ando A."/>
            <person name="Song Q."/>
            <person name="De L."/>
            <person name="Hulse-Kemp A."/>
            <person name="Ding M."/>
            <person name="Ye W."/>
            <person name="Kirkbride R."/>
            <person name="Jenkins J."/>
            <person name="Plott C."/>
            <person name="Lovell J."/>
            <person name="Lin Y.-M."/>
            <person name="Vaughn R."/>
            <person name="Liu B."/>
            <person name="Li W."/>
            <person name="Simpson S."/>
            <person name="Scheffler B."/>
            <person name="Saski C."/>
            <person name="Grover C."/>
            <person name="Hu G."/>
            <person name="Conover J."/>
            <person name="Carlson J."/>
            <person name="Shu S."/>
            <person name="Boston L."/>
            <person name="Williams M."/>
            <person name="Peterson D."/>
            <person name="Mcgee K."/>
            <person name="Jones D."/>
            <person name="Wendel J."/>
            <person name="Stelly D."/>
            <person name="Grimwood J."/>
            <person name="Schmutz J."/>
        </authorList>
    </citation>
    <scope>NUCLEOTIDE SEQUENCE [LARGE SCALE GENOMIC DNA]</scope>
    <source>
        <strain evidence="2">1808015.09</strain>
    </source>
</reference>
<feature type="chain" id="PRO_5022901527" description="Secreted protein" evidence="1">
    <location>
        <begin position="19"/>
        <end position="76"/>
    </location>
</feature>
<name>A0A5D2H3Q7_GOSDA</name>
<dbReference type="EMBL" id="CM017690">
    <property type="protein sequence ID" value="TYH24079.1"/>
    <property type="molecule type" value="Genomic_DNA"/>
</dbReference>
<keyword evidence="3" id="KW-1185">Reference proteome</keyword>
<organism evidence="2 3">
    <name type="scientific">Gossypium darwinii</name>
    <name type="common">Darwin's cotton</name>
    <name type="synonym">Gossypium barbadense var. darwinii</name>
    <dbReference type="NCBI Taxonomy" id="34276"/>
    <lineage>
        <taxon>Eukaryota</taxon>
        <taxon>Viridiplantae</taxon>
        <taxon>Streptophyta</taxon>
        <taxon>Embryophyta</taxon>
        <taxon>Tracheophyta</taxon>
        <taxon>Spermatophyta</taxon>
        <taxon>Magnoliopsida</taxon>
        <taxon>eudicotyledons</taxon>
        <taxon>Gunneridae</taxon>
        <taxon>Pentapetalae</taxon>
        <taxon>rosids</taxon>
        <taxon>malvids</taxon>
        <taxon>Malvales</taxon>
        <taxon>Malvaceae</taxon>
        <taxon>Malvoideae</taxon>
        <taxon>Gossypium</taxon>
    </lineage>
</organism>